<feature type="domain" description="Siphovirus-type tail component C-terminal" evidence="1">
    <location>
        <begin position="135"/>
        <end position="206"/>
    </location>
</feature>
<protein>
    <submittedName>
        <fullName evidence="2">Phage tail family protein</fullName>
    </submittedName>
</protein>
<proteinExistence type="predicted"/>
<dbReference type="EMBL" id="JAPCKK010000001">
    <property type="protein sequence ID" value="MDP4095482.1"/>
    <property type="molecule type" value="Genomic_DNA"/>
</dbReference>
<dbReference type="Pfam" id="PF22768">
    <property type="entry name" value="SPP1_Dit"/>
    <property type="match status" value="1"/>
</dbReference>
<name>A0ABT9FL68_9BACL</name>
<keyword evidence="3" id="KW-1185">Reference proteome</keyword>
<evidence type="ECO:0000313" key="2">
    <source>
        <dbReference type="EMBL" id="MDP4095482.1"/>
    </source>
</evidence>
<organism evidence="2 3">
    <name type="scientific">Paenibacillus zeirhizosphaerae</name>
    <dbReference type="NCBI Taxonomy" id="2987519"/>
    <lineage>
        <taxon>Bacteria</taxon>
        <taxon>Bacillati</taxon>
        <taxon>Bacillota</taxon>
        <taxon>Bacilli</taxon>
        <taxon>Bacillales</taxon>
        <taxon>Paenibacillaceae</taxon>
        <taxon>Paenibacillus</taxon>
    </lineage>
</organism>
<reference evidence="2 3" key="1">
    <citation type="submission" date="2022-10" db="EMBL/GenBank/DDBJ databases">
        <title>Paenibacillus description and whole genome data of maize root bacterial community.</title>
        <authorList>
            <person name="Marton D."/>
            <person name="Farkas M."/>
            <person name="Cserhati M."/>
        </authorList>
    </citation>
    <scope>NUCLEOTIDE SEQUENCE [LARGE SCALE GENOMIC DNA]</scope>
    <source>
        <strain evidence="2 3">P96</strain>
    </source>
</reference>
<dbReference type="InterPro" id="IPR054738">
    <property type="entry name" value="Siphovirus-type_tail_C"/>
</dbReference>
<sequence>MFGGGYSSLGFNTGAEEGNVLDFSAHLSGSGTVYSRKVQTDTDDYNNAFNQMSFNVIDEGTSFEYFLEFALDMTAATSLSGEGSMQADFTREYTLEADGMSGEARMQVDFIRDILTGAKMSGEGRVIAANANRYHTDFIEFVGGFAPGDRIIIDSNKLKITKNGQNVLYEMQGNFFDLNLGDNTLTWTDSETGRQVLCRITWSDRFV</sequence>
<accession>A0ABT9FL68</accession>
<gene>
    <name evidence="2" type="ORF">OIN60_01575</name>
</gene>
<dbReference type="Gene3D" id="2.60.120.860">
    <property type="match status" value="1"/>
</dbReference>
<evidence type="ECO:0000313" key="3">
    <source>
        <dbReference type="Proteomes" id="UP001241848"/>
    </source>
</evidence>
<dbReference type="Proteomes" id="UP001241848">
    <property type="component" value="Unassembled WGS sequence"/>
</dbReference>
<comment type="caution">
    <text evidence="2">The sequence shown here is derived from an EMBL/GenBank/DDBJ whole genome shotgun (WGS) entry which is preliminary data.</text>
</comment>
<dbReference type="RefSeq" id="WP_305753109.1">
    <property type="nucleotide sequence ID" value="NZ_JAPCKK010000001.1"/>
</dbReference>
<evidence type="ECO:0000259" key="1">
    <source>
        <dbReference type="Pfam" id="PF22768"/>
    </source>
</evidence>